<protein>
    <submittedName>
        <fullName evidence="2">Glyoxalase/bleomycin resistance/dioxygenase family protein</fullName>
    </submittedName>
</protein>
<dbReference type="NCBIfam" id="NF041414">
    <property type="entry name" value="ArsI_CadI_VOC"/>
    <property type="match status" value="1"/>
</dbReference>
<dbReference type="SUPFAM" id="SSF54593">
    <property type="entry name" value="Glyoxalase/Bleomycin resistance protein/Dihydroxybiphenyl dioxygenase"/>
    <property type="match status" value="1"/>
</dbReference>
<sequence>MKRFHVHVAVANLEDSIRFYSALFHAQPTVQKTDYAKWMLEDPRLNFAISSRGGAAGIDHLGFQVDSEEELAQLQHQLQAADISMVTQTGTACCYAESNKHWVTDPSGLAWESYQTLASIPTFNGGESAPDEPTSACCAPRTATVKITPKNTCAPGSGCC</sequence>
<dbReference type="EMBL" id="CP017707">
    <property type="protein sequence ID" value="AOZ50410.1"/>
    <property type="molecule type" value="Genomic_DNA"/>
</dbReference>
<dbReference type="GO" id="GO:0046686">
    <property type="term" value="P:response to cadmium ion"/>
    <property type="evidence" value="ECO:0007669"/>
    <property type="project" value="TreeGrafter"/>
</dbReference>
<dbReference type="PROSITE" id="PS51819">
    <property type="entry name" value="VOC"/>
    <property type="match status" value="1"/>
</dbReference>
<evidence type="ECO:0000313" key="3">
    <source>
        <dbReference type="Proteomes" id="UP000178776"/>
    </source>
</evidence>
<reference evidence="2 3" key="1">
    <citation type="submission" date="2016-10" db="EMBL/GenBank/DDBJ databases">
        <title>Chromobacterium muskegensis sp. nov., an insecticidal bacterium isolated from Sphagnum bogs.</title>
        <authorList>
            <person name="Sparks M.E."/>
            <person name="Blackburn M.B."/>
            <person name="Gundersen-Rindal D.E."/>
            <person name="Mitchell A."/>
            <person name="Farrar R."/>
            <person name="Kuhar D."/>
        </authorList>
    </citation>
    <scope>NUCLEOTIDE SEQUENCE [LARGE SCALE GENOMIC DNA]</scope>
    <source>
        <strain evidence="2 3">21-1</strain>
    </source>
</reference>
<keyword evidence="2" id="KW-0223">Dioxygenase</keyword>
<dbReference type="GO" id="GO:0051213">
    <property type="term" value="F:dioxygenase activity"/>
    <property type="evidence" value="ECO:0007669"/>
    <property type="project" value="UniProtKB-KW"/>
</dbReference>
<gene>
    <name evidence="2" type="ORF">BKX93_10670</name>
</gene>
<dbReference type="GeneID" id="68841678"/>
<dbReference type="InterPro" id="IPR037523">
    <property type="entry name" value="VOC_core"/>
</dbReference>
<dbReference type="AlphaFoldDB" id="A0A1D9LGL7"/>
<dbReference type="Gene3D" id="3.10.180.10">
    <property type="entry name" value="2,3-Dihydroxybiphenyl 1,2-Dioxygenase, domain 1"/>
    <property type="match status" value="1"/>
</dbReference>
<dbReference type="InterPro" id="IPR052393">
    <property type="entry name" value="Cadmium-induced_rsp"/>
</dbReference>
<organism evidence="2 3">
    <name type="scientific">Chromobacterium vaccinii</name>
    <dbReference type="NCBI Taxonomy" id="1108595"/>
    <lineage>
        <taxon>Bacteria</taxon>
        <taxon>Pseudomonadati</taxon>
        <taxon>Pseudomonadota</taxon>
        <taxon>Betaproteobacteria</taxon>
        <taxon>Neisseriales</taxon>
        <taxon>Chromobacteriaceae</taxon>
        <taxon>Chromobacterium</taxon>
    </lineage>
</organism>
<feature type="domain" description="VOC" evidence="1">
    <location>
        <begin position="2"/>
        <end position="116"/>
    </location>
</feature>
<dbReference type="Pfam" id="PF00903">
    <property type="entry name" value="Glyoxalase"/>
    <property type="match status" value="1"/>
</dbReference>
<dbReference type="PANTHER" id="PTHR41294">
    <property type="entry name" value="CADMIUM-INDUCED PROTEIN CADI"/>
    <property type="match status" value="1"/>
</dbReference>
<proteinExistence type="predicted"/>
<dbReference type="InterPro" id="IPR049789">
    <property type="entry name" value="ArsI/CadI-like"/>
</dbReference>
<dbReference type="RefSeq" id="WP_070979760.1">
    <property type="nucleotide sequence ID" value="NZ_CP017707.1"/>
</dbReference>
<evidence type="ECO:0000259" key="1">
    <source>
        <dbReference type="PROSITE" id="PS51819"/>
    </source>
</evidence>
<dbReference type="KEGG" id="cvc:BKX93_10670"/>
<name>A0A1D9LGL7_9NEIS</name>
<dbReference type="PANTHER" id="PTHR41294:SF1">
    <property type="entry name" value="CADMIUM-INDUCED PROTEIN CADI"/>
    <property type="match status" value="1"/>
</dbReference>
<dbReference type="InterPro" id="IPR029068">
    <property type="entry name" value="Glyas_Bleomycin-R_OHBP_Dase"/>
</dbReference>
<accession>A0A1D9LGL7</accession>
<keyword evidence="2" id="KW-0560">Oxidoreductase</keyword>
<dbReference type="InterPro" id="IPR004360">
    <property type="entry name" value="Glyas_Fos-R_dOase_dom"/>
</dbReference>
<dbReference type="Proteomes" id="UP000178776">
    <property type="component" value="Chromosome"/>
</dbReference>
<evidence type="ECO:0000313" key="2">
    <source>
        <dbReference type="EMBL" id="AOZ50410.1"/>
    </source>
</evidence>
<dbReference type="STRING" id="1108595.BKX93_10670"/>